<accession>A0A433Q8I9</accession>
<keyword evidence="2" id="KW-1185">Reference proteome</keyword>
<proteinExistence type="predicted"/>
<comment type="caution">
    <text evidence="1">The sequence shown here is derived from an EMBL/GenBank/DDBJ whole genome shotgun (WGS) entry which is preliminary data.</text>
</comment>
<reference evidence="1 2" key="1">
    <citation type="journal article" date="2018" name="New Phytol.">
        <title>Phylogenomics of Endogonaceae and evolution of mycorrhizas within Mucoromycota.</title>
        <authorList>
            <person name="Chang Y."/>
            <person name="Desiro A."/>
            <person name="Na H."/>
            <person name="Sandor L."/>
            <person name="Lipzen A."/>
            <person name="Clum A."/>
            <person name="Barry K."/>
            <person name="Grigoriev I.V."/>
            <person name="Martin F.M."/>
            <person name="Stajich J.E."/>
            <person name="Smith M.E."/>
            <person name="Bonito G."/>
            <person name="Spatafora J.W."/>
        </authorList>
    </citation>
    <scope>NUCLEOTIDE SEQUENCE [LARGE SCALE GENOMIC DNA]</scope>
    <source>
        <strain evidence="1 2">AD002</strain>
    </source>
</reference>
<sequence length="259" mass="29964">MDFVAASLPRYELRSNDFTTSHLEGWFTSNIWSIVIDACFVDLEIVEFIRGEGCSRASGERKNCGRSNSKVKMLLGRKCDGVVQELRSPEEYAISEEGRHWTGKDGTKYLADGCLKLPKVMRDVLHQKLRKHGIDFVRSRQMEIVGFLHSDTPSGYMSRIRRYPPSKIPPTFAEVDDLISMIHEVYIYLLGRSITHTYSFRLIQFRIVRCLEHSNIVNLTSNEALKERLKKKAIKSRADDYDFPDSVYTPKKIRTKFLM</sequence>
<name>A0A433Q8I9_9FUNG</name>
<dbReference type="Proteomes" id="UP000274822">
    <property type="component" value="Unassembled WGS sequence"/>
</dbReference>
<protein>
    <submittedName>
        <fullName evidence="1">Uncharacterized protein</fullName>
    </submittedName>
</protein>
<evidence type="ECO:0000313" key="2">
    <source>
        <dbReference type="Proteomes" id="UP000274822"/>
    </source>
</evidence>
<evidence type="ECO:0000313" key="1">
    <source>
        <dbReference type="EMBL" id="RUS26097.1"/>
    </source>
</evidence>
<organism evidence="1 2">
    <name type="scientific">Jimgerdemannia flammicorona</name>
    <dbReference type="NCBI Taxonomy" id="994334"/>
    <lineage>
        <taxon>Eukaryota</taxon>
        <taxon>Fungi</taxon>
        <taxon>Fungi incertae sedis</taxon>
        <taxon>Mucoromycota</taxon>
        <taxon>Mucoromycotina</taxon>
        <taxon>Endogonomycetes</taxon>
        <taxon>Endogonales</taxon>
        <taxon>Endogonaceae</taxon>
        <taxon>Jimgerdemannia</taxon>
    </lineage>
</organism>
<dbReference type="AlphaFoldDB" id="A0A433Q8I9"/>
<dbReference type="EMBL" id="RBNJ01011249">
    <property type="protein sequence ID" value="RUS26097.1"/>
    <property type="molecule type" value="Genomic_DNA"/>
</dbReference>
<gene>
    <name evidence="1" type="ORF">BC938DRAFT_471241</name>
</gene>